<sequence length="164" mass="16584">MARGFEVQLARCPASNATNNSTTTGGSAGNSTSGNSTTSGGGGGNSTSSGSVPAFCSDKSVYGALKAAYNRLWDVIDANEAQLQSEVWSWTYSVSNATNGTSSGNSTAAGNGTALTNGTAGTGYKFSPLGVLPPPPGVAGGTESNIRQLWSLTFLAVQRNSQFR</sequence>
<keyword evidence="2" id="KW-1185">Reference proteome</keyword>
<protein>
    <submittedName>
        <fullName evidence="1">Uncharacterized protein</fullName>
    </submittedName>
</protein>
<dbReference type="EMBL" id="JBGNUJ010000013">
    <property type="protein sequence ID" value="KAL3951859.1"/>
    <property type="molecule type" value="Genomic_DNA"/>
</dbReference>
<evidence type="ECO:0000313" key="1">
    <source>
        <dbReference type="EMBL" id="KAL3951859.1"/>
    </source>
</evidence>
<reference evidence="1" key="1">
    <citation type="submission" date="2024-12" db="EMBL/GenBank/DDBJ databases">
        <title>Comparative genomics and development of molecular markers within Purpureocillium lilacinum and among Purpureocillium species.</title>
        <authorList>
            <person name="Yeh Z.-Y."/>
            <person name="Ni N.-T."/>
            <person name="Lo P.-H."/>
            <person name="Mushyakhwo K."/>
            <person name="Lin C.-F."/>
            <person name="Nai Y.-S."/>
        </authorList>
    </citation>
    <scope>NUCLEOTIDE SEQUENCE</scope>
    <source>
        <strain evidence="1">NCHU-NPUST-175</strain>
    </source>
</reference>
<gene>
    <name evidence="1" type="ORF">ACCO45_013576</name>
</gene>
<accession>A0ACC4D6R5</accession>
<evidence type="ECO:0000313" key="2">
    <source>
        <dbReference type="Proteomes" id="UP001638806"/>
    </source>
</evidence>
<name>A0ACC4D6R5_PURLI</name>
<comment type="caution">
    <text evidence="1">The sequence shown here is derived from an EMBL/GenBank/DDBJ whole genome shotgun (WGS) entry which is preliminary data.</text>
</comment>
<proteinExistence type="predicted"/>
<organism evidence="1 2">
    <name type="scientific">Purpureocillium lilacinum</name>
    <name type="common">Paecilomyces lilacinus</name>
    <dbReference type="NCBI Taxonomy" id="33203"/>
    <lineage>
        <taxon>Eukaryota</taxon>
        <taxon>Fungi</taxon>
        <taxon>Dikarya</taxon>
        <taxon>Ascomycota</taxon>
        <taxon>Pezizomycotina</taxon>
        <taxon>Sordariomycetes</taxon>
        <taxon>Hypocreomycetidae</taxon>
        <taxon>Hypocreales</taxon>
        <taxon>Ophiocordycipitaceae</taxon>
        <taxon>Purpureocillium</taxon>
    </lineage>
</organism>
<dbReference type="Proteomes" id="UP001638806">
    <property type="component" value="Unassembled WGS sequence"/>
</dbReference>